<evidence type="ECO:0000256" key="2">
    <source>
        <dbReference type="ARBA" id="ARBA00023315"/>
    </source>
</evidence>
<organism evidence="4 5">
    <name type="scientific">Nocardioides taihuensis</name>
    <dbReference type="NCBI Taxonomy" id="1835606"/>
    <lineage>
        <taxon>Bacteria</taxon>
        <taxon>Bacillati</taxon>
        <taxon>Actinomycetota</taxon>
        <taxon>Actinomycetes</taxon>
        <taxon>Propionibacteriales</taxon>
        <taxon>Nocardioidaceae</taxon>
        <taxon>Nocardioides</taxon>
    </lineage>
</organism>
<dbReference type="SUPFAM" id="SSF55729">
    <property type="entry name" value="Acyl-CoA N-acyltransferases (Nat)"/>
    <property type="match status" value="1"/>
</dbReference>
<evidence type="ECO:0000256" key="1">
    <source>
        <dbReference type="ARBA" id="ARBA00022679"/>
    </source>
</evidence>
<dbReference type="PANTHER" id="PTHR43072">
    <property type="entry name" value="N-ACETYLTRANSFERASE"/>
    <property type="match status" value="1"/>
</dbReference>
<gene>
    <name evidence="4" type="ORF">ACFPGP_23050</name>
</gene>
<reference evidence="5" key="1">
    <citation type="journal article" date="2019" name="Int. J. Syst. Evol. Microbiol.">
        <title>The Global Catalogue of Microorganisms (GCM) 10K type strain sequencing project: providing services to taxonomists for standard genome sequencing and annotation.</title>
        <authorList>
            <consortium name="The Broad Institute Genomics Platform"/>
            <consortium name="The Broad Institute Genome Sequencing Center for Infectious Disease"/>
            <person name="Wu L."/>
            <person name="Ma J."/>
        </authorList>
    </citation>
    <scope>NUCLEOTIDE SEQUENCE [LARGE SCALE GENOMIC DNA]</scope>
    <source>
        <strain evidence="5">DFY41</strain>
    </source>
</reference>
<accession>A0ABW0BQJ0</accession>
<keyword evidence="1 4" id="KW-0808">Transferase</keyword>
<keyword evidence="5" id="KW-1185">Reference proteome</keyword>
<sequence length="170" mass="18524">MLIRPAAVDDPGAIAAVYDHQATTTVATFDLEPQGPDLWAPRVGSTEPGDHLLVADDAGAVVGFAYSSSFRPRPAYRRTRETSVYLADGARGRGLGRALYDDLLGRLLADGVHTVIAVVAQPNPASEALHRACGYREVGVLREVGWKLDRWVDVGWWQKELASDRSVWLT</sequence>
<evidence type="ECO:0000259" key="3">
    <source>
        <dbReference type="PROSITE" id="PS51186"/>
    </source>
</evidence>
<dbReference type="Pfam" id="PF00583">
    <property type="entry name" value="Acetyltransf_1"/>
    <property type="match status" value="1"/>
</dbReference>
<dbReference type="GO" id="GO:0016746">
    <property type="term" value="F:acyltransferase activity"/>
    <property type="evidence" value="ECO:0007669"/>
    <property type="project" value="UniProtKB-KW"/>
</dbReference>
<comment type="caution">
    <text evidence="4">The sequence shown here is derived from an EMBL/GenBank/DDBJ whole genome shotgun (WGS) entry which is preliminary data.</text>
</comment>
<dbReference type="InterPro" id="IPR016181">
    <property type="entry name" value="Acyl_CoA_acyltransferase"/>
</dbReference>
<dbReference type="InterPro" id="IPR000182">
    <property type="entry name" value="GNAT_dom"/>
</dbReference>
<dbReference type="Gene3D" id="3.40.630.30">
    <property type="match status" value="1"/>
</dbReference>
<proteinExistence type="predicted"/>
<dbReference type="PANTHER" id="PTHR43072:SF23">
    <property type="entry name" value="UPF0039 PROTEIN C11D3.02C"/>
    <property type="match status" value="1"/>
</dbReference>
<evidence type="ECO:0000313" key="5">
    <source>
        <dbReference type="Proteomes" id="UP001596087"/>
    </source>
</evidence>
<dbReference type="CDD" id="cd04301">
    <property type="entry name" value="NAT_SF"/>
    <property type="match status" value="1"/>
</dbReference>
<dbReference type="EMBL" id="JBHSKD010000029">
    <property type="protein sequence ID" value="MFC5179569.1"/>
    <property type="molecule type" value="Genomic_DNA"/>
</dbReference>
<feature type="domain" description="N-acetyltransferase" evidence="3">
    <location>
        <begin position="1"/>
        <end position="162"/>
    </location>
</feature>
<dbReference type="PROSITE" id="PS51186">
    <property type="entry name" value="GNAT"/>
    <property type="match status" value="1"/>
</dbReference>
<dbReference type="EC" id="2.3.-.-" evidence="4"/>
<name>A0ABW0BQJ0_9ACTN</name>
<dbReference type="Proteomes" id="UP001596087">
    <property type="component" value="Unassembled WGS sequence"/>
</dbReference>
<evidence type="ECO:0000313" key="4">
    <source>
        <dbReference type="EMBL" id="MFC5179569.1"/>
    </source>
</evidence>
<dbReference type="RefSeq" id="WP_378593854.1">
    <property type="nucleotide sequence ID" value="NZ_JBHSKD010000029.1"/>
</dbReference>
<protein>
    <submittedName>
        <fullName evidence="4">GNAT family N-acetyltransferase</fullName>
        <ecNumber evidence="4">2.3.-.-</ecNumber>
    </submittedName>
</protein>
<keyword evidence="2 4" id="KW-0012">Acyltransferase</keyword>